<dbReference type="InterPro" id="IPR014710">
    <property type="entry name" value="RmlC-like_jellyroll"/>
</dbReference>
<dbReference type="Proteomes" id="UP000316968">
    <property type="component" value="Chromosome"/>
</dbReference>
<dbReference type="SMART" id="SM00342">
    <property type="entry name" value="HTH_ARAC"/>
    <property type="match status" value="1"/>
</dbReference>
<dbReference type="Gene3D" id="1.10.10.60">
    <property type="entry name" value="Homeodomain-like"/>
    <property type="match status" value="2"/>
</dbReference>
<dbReference type="InterPro" id="IPR009057">
    <property type="entry name" value="Homeodomain-like_sf"/>
</dbReference>
<evidence type="ECO:0000256" key="1">
    <source>
        <dbReference type="ARBA" id="ARBA00022490"/>
    </source>
</evidence>
<name>A0A4Y6UVG0_SACBS</name>
<dbReference type="GO" id="GO:0003700">
    <property type="term" value="F:DNA-binding transcription factor activity"/>
    <property type="evidence" value="ECO:0007669"/>
    <property type="project" value="InterPro"/>
</dbReference>
<dbReference type="SUPFAM" id="SSF51215">
    <property type="entry name" value="Regulatory protein AraC"/>
    <property type="match status" value="1"/>
</dbReference>
<feature type="domain" description="HTH araC/xylS-type" evidence="7">
    <location>
        <begin position="189"/>
        <end position="287"/>
    </location>
</feature>
<keyword evidence="1" id="KW-0963">Cytoplasm</keyword>
<dbReference type="Gene3D" id="2.60.120.10">
    <property type="entry name" value="Jelly Rolls"/>
    <property type="match status" value="1"/>
</dbReference>
<dbReference type="PANTHER" id="PTHR46796">
    <property type="entry name" value="HTH-TYPE TRANSCRIPTIONAL ACTIVATOR RHAS-RELATED"/>
    <property type="match status" value="1"/>
</dbReference>
<dbReference type="GO" id="GO:0043565">
    <property type="term" value="F:sequence-specific DNA binding"/>
    <property type="evidence" value="ECO:0007669"/>
    <property type="project" value="InterPro"/>
</dbReference>
<dbReference type="InterPro" id="IPR037923">
    <property type="entry name" value="HTH-like"/>
</dbReference>
<dbReference type="PROSITE" id="PS01124">
    <property type="entry name" value="HTH_ARAC_FAMILY_2"/>
    <property type="match status" value="1"/>
</dbReference>
<dbReference type="PANTHER" id="PTHR46796:SF13">
    <property type="entry name" value="HTH-TYPE TRANSCRIPTIONAL ACTIVATOR RHAS"/>
    <property type="match status" value="1"/>
</dbReference>
<reference evidence="8 9" key="1">
    <citation type="submission" date="2019-06" db="EMBL/GenBank/DDBJ databases">
        <title>Saccharibacillus brassicae sp. nov., an endophytic bacterium isolated from Chinese cabbage seeds (Brassica pekinensis).</title>
        <authorList>
            <person name="Jiang L."/>
            <person name="Lee J."/>
            <person name="Kim S.W."/>
        </authorList>
    </citation>
    <scope>NUCLEOTIDE SEQUENCE [LARGE SCALE GENOMIC DNA]</scope>
    <source>
        <strain evidence="9">KCTC 43072 / ATSA2</strain>
    </source>
</reference>
<keyword evidence="9" id="KW-1185">Reference proteome</keyword>
<evidence type="ECO:0000313" key="9">
    <source>
        <dbReference type="Proteomes" id="UP000316968"/>
    </source>
</evidence>
<dbReference type="InterPro" id="IPR018062">
    <property type="entry name" value="HTH_AraC-typ_CS"/>
</dbReference>
<accession>A0A4Y6UVG0</accession>
<evidence type="ECO:0000256" key="3">
    <source>
        <dbReference type="ARBA" id="ARBA00023125"/>
    </source>
</evidence>
<dbReference type="InterPro" id="IPR050204">
    <property type="entry name" value="AraC_XylS_family_regulators"/>
</dbReference>
<dbReference type="AlphaFoldDB" id="A0A4Y6UVG0"/>
<keyword evidence="5" id="KW-0804">Transcription</keyword>
<keyword evidence="4" id="KW-0010">Activator</keyword>
<evidence type="ECO:0000256" key="2">
    <source>
        <dbReference type="ARBA" id="ARBA00023015"/>
    </source>
</evidence>
<dbReference type="OrthoDB" id="2638442at2"/>
<dbReference type="InterPro" id="IPR003313">
    <property type="entry name" value="AraC-bd"/>
</dbReference>
<evidence type="ECO:0000259" key="7">
    <source>
        <dbReference type="PROSITE" id="PS01124"/>
    </source>
</evidence>
<dbReference type="EMBL" id="CP041217">
    <property type="protein sequence ID" value="QDH21699.1"/>
    <property type="molecule type" value="Genomic_DNA"/>
</dbReference>
<dbReference type="SUPFAM" id="SSF46689">
    <property type="entry name" value="Homeodomain-like"/>
    <property type="match status" value="2"/>
</dbReference>
<dbReference type="Pfam" id="PF12833">
    <property type="entry name" value="HTH_18"/>
    <property type="match status" value="1"/>
</dbReference>
<sequence>MPIDADYTKEDANEYLRVHLFTPSDYEKAGPAWPIRLGSNLAKPDYHIGPRTTAYYYLLLVLGGRGTFVQNGRTYPLAAGDLYCLFPQVTHEYWTDPDAPLRKIFLAFDGKMALDLLRRVGLTPQRPHLPALHAEEAAADLIAFLQKTAGGAAEASDLDRLSAFYRIFASLERDAAPEGSEANSVSWLQRGLDYMEIHYADGITVEEVARHAGVGRTHFSKKFHERYGITPVRYMQRLKLDEAKMLLEQTSYSLSEIAHSVGYPDLFSFSKAFKKESGMPPKQYRKQHSPPRAAE</sequence>
<dbReference type="InterPro" id="IPR020449">
    <property type="entry name" value="Tscrpt_reg_AraC-type_HTH"/>
</dbReference>
<evidence type="ECO:0000313" key="8">
    <source>
        <dbReference type="EMBL" id="QDH21699.1"/>
    </source>
</evidence>
<gene>
    <name evidence="8" type="ORF">FFV09_13095</name>
</gene>
<evidence type="ECO:0000256" key="6">
    <source>
        <dbReference type="SAM" id="MobiDB-lite"/>
    </source>
</evidence>
<keyword evidence="2" id="KW-0805">Transcription regulation</keyword>
<dbReference type="RefSeq" id="WP_141448244.1">
    <property type="nucleotide sequence ID" value="NZ_CP041217.1"/>
</dbReference>
<protein>
    <submittedName>
        <fullName evidence="8">Helix-turn-helix domain-containing protein</fullName>
    </submittedName>
</protein>
<dbReference type="KEGG" id="saca:FFV09_13095"/>
<organism evidence="8 9">
    <name type="scientific">Saccharibacillus brassicae</name>
    <dbReference type="NCBI Taxonomy" id="2583377"/>
    <lineage>
        <taxon>Bacteria</taxon>
        <taxon>Bacillati</taxon>
        <taxon>Bacillota</taxon>
        <taxon>Bacilli</taxon>
        <taxon>Bacillales</taxon>
        <taxon>Paenibacillaceae</taxon>
        <taxon>Saccharibacillus</taxon>
    </lineage>
</organism>
<proteinExistence type="predicted"/>
<dbReference type="PROSITE" id="PS00041">
    <property type="entry name" value="HTH_ARAC_FAMILY_1"/>
    <property type="match status" value="1"/>
</dbReference>
<evidence type="ECO:0000256" key="5">
    <source>
        <dbReference type="ARBA" id="ARBA00023163"/>
    </source>
</evidence>
<evidence type="ECO:0000256" key="4">
    <source>
        <dbReference type="ARBA" id="ARBA00023159"/>
    </source>
</evidence>
<keyword evidence="3" id="KW-0238">DNA-binding</keyword>
<dbReference type="InterPro" id="IPR018060">
    <property type="entry name" value="HTH_AraC"/>
</dbReference>
<dbReference type="Pfam" id="PF02311">
    <property type="entry name" value="AraC_binding"/>
    <property type="match status" value="1"/>
</dbReference>
<feature type="region of interest" description="Disordered" evidence="6">
    <location>
        <begin position="276"/>
        <end position="295"/>
    </location>
</feature>
<dbReference type="PRINTS" id="PR00032">
    <property type="entry name" value="HTHARAC"/>
</dbReference>